<reference evidence="2 3" key="1">
    <citation type="submission" date="2019-02" db="EMBL/GenBank/DDBJ databases">
        <title>Deep-cultivation of Planctomycetes and their phenomic and genomic characterization uncovers novel biology.</title>
        <authorList>
            <person name="Wiegand S."/>
            <person name="Jogler M."/>
            <person name="Boedeker C."/>
            <person name="Pinto D."/>
            <person name="Vollmers J."/>
            <person name="Rivas-Marin E."/>
            <person name="Kohn T."/>
            <person name="Peeters S.H."/>
            <person name="Heuer A."/>
            <person name="Rast P."/>
            <person name="Oberbeckmann S."/>
            <person name="Bunk B."/>
            <person name="Jeske O."/>
            <person name="Meyerdierks A."/>
            <person name="Storesund J.E."/>
            <person name="Kallscheuer N."/>
            <person name="Luecker S."/>
            <person name="Lage O.M."/>
            <person name="Pohl T."/>
            <person name="Merkel B.J."/>
            <person name="Hornburger P."/>
            <person name="Mueller R.-W."/>
            <person name="Bruemmer F."/>
            <person name="Labrenz M."/>
            <person name="Spormann A.M."/>
            <person name="Op den Camp H."/>
            <person name="Overmann J."/>
            <person name="Amann R."/>
            <person name="Jetten M.S.M."/>
            <person name="Mascher T."/>
            <person name="Medema M.H."/>
            <person name="Devos D.P."/>
            <person name="Kaster A.-K."/>
            <person name="Ovreas L."/>
            <person name="Rohde M."/>
            <person name="Galperin M.Y."/>
            <person name="Jogler C."/>
        </authorList>
    </citation>
    <scope>NUCLEOTIDE SEQUENCE [LARGE SCALE GENOMIC DNA]</scope>
    <source>
        <strain evidence="2 3">TBK1r</strain>
    </source>
</reference>
<evidence type="ECO:0000256" key="1">
    <source>
        <dbReference type="SAM" id="MobiDB-lite"/>
    </source>
</evidence>
<sequence length="243" mass="25986">MRRTSLGILILGGGILFSLPFRKPTLPDASAIEDGTKQTKSDPFDDASIEMLVREVTEDVQVPVVYDPRTDYSPPVQSTPPRQLPLTYQDLAVPVDRDPFYENRFNATAAVADRATSPDEAQRLAELERVFAQTQYVDQSIAGLHTDSVPPAAISPDGKQWVYQNAIGEPPSLADAAAPNSVASPSHPANPPGAQLASSAAVGPPARSSQSGDFSVLSQLPPPDDQAGSGAAERPRHWIRQPD</sequence>
<feature type="compositionally biased region" description="Basic and acidic residues" evidence="1">
    <location>
        <begin position="233"/>
        <end position="243"/>
    </location>
</feature>
<dbReference type="Proteomes" id="UP000318081">
    <property type="component" value="Chromosome"/>
</dbReference>
<evidence type="ECO:0000313" key="2">
    <source>
        <dbReference type="EMBL" id="QDV82955.1"/>
    </source>
</evidence>
<organism evidence="2 3">
    <name type="scientific">Stieleria magnilauensis</name>
    <dbReference type="NCBI Taxonomy" id="2527963"/>
    <lineage>
        <taxon>Bacteria</taxon>
        <taxon>Pseudomonadati</taxon>
        <taxon>Planctomycetota</taxon>
        <taxon>Planctomycetia</taxon>
        <taxon>Pirellulales</taxon>
        <taxon>Pirellulaceae</taxon>
        <taxon>Stieleria</taxon>
    </lineage>
</organism>
<feature type="region of interest" description="Disordered" evidence="1">
    <location>
        <begin position="172"/>
        <end position="243"/>
    </location>
</feature>
<feature type="compositionally biased region" description="Polar residues" evidence="1">
    <location>
        <begin position="207"/>
        <end position="218"/>
    </location>
</feature>
<evidence type="ECO:0000313" key="3">
    <source>
        <dbReference type="Proteomes" id="UP000318081"/>
    </source>
</evidence>
<proteinExistence type="predicted"/>
<dbReference type="RefSeq" id="WP_145209114.1">
    <property type="nucleotide sequence ID" value="NZ_CP036432.1"/>
</dbReference>
<keyword evidence="3" id="KW-1185">Reference proteome</keyword>
<gene>
    <name evidence="2" type="ORF">TBK1r_18870</name>
</gene>
<accession>A0ABX5XNJ8</accession>
<protein>
    <submittedName>
        <fullName evidence="2">Uncharacterized protein</fullName>
    </submittedName>
</protein>
<name>A0ABX5XNJ8_9BACT</name>
<dbReference type="EMBL" id="CP036432">
    <property type="protein sequence ID" value="QDV82955.1"/>
    <property type="molecule type" value="Genomic_DNA"/>
</dbReference>